<name>A0A2P2PVT9_RHIMU</name>
<sequence length="37" mass="4463">MRTNKNEELYKIYFFLRFSPLISIPLEVEITKVNSTK</sequence>
<organism evidence="1">
    <name type="scientific">Rhizophora mucronata</name>
    <name type="common">Asiatic mangrove</name>
    <dbReference type="NCBI Taxonomy" id="61149"/>
    <lineage>
        <taxon>Eukaryota</taxon>
        <taxon>Viridiplantae</taxon>
        <taxon>Streptophyta</taxon>
        <taxon>Embryophyta</taxon>
        <taxon>Tracheophyta</taxon>
        <taxon>Spermatophyta</taxon>
        <taxon>Magnoliopsida</taxon>
        <taxon>eudicotyledons</taxon>
        <taxon>Gunneridae</taxon>
        <taxon>Pentapetalae</taxon>
        <taxon>rosids</taxon>
        <taxon>fabids</taxon>
        <taxon>Malpighiales</taxon>
        <taxon>Rhizophoraceae</taxon>
        <taxon>Rhizophora</taxon>
    </lineage>
</organism>
<dbReference type="AlphaFoldDB" id="A0A2P2PVT9"/>
<reference evidence="1" key="1">
    <citation type="submission" date="2018-02" db="EMBL/GenBank/DDBJ databases">
        <title>Rhizophora mucronata_Transcriptome.</title>
        <authorList>
            <person name="Meera S.P."/>
            <person name="Sreeshan A."/>
            <person name="Augustine A."/>
        </authorList>
    </citation>
    <scope>NUCLEOTIDE SEQUENCE</scope>
    <source>
        <tissue evidence="1">Leaf</tissue>
    </source>
</reference>
<evidence type="ECO:0000313" key="1">
    <source>
        <dbReference type="EMBL" id="MBX58857.1"/>
    </source>
</evidence>
<proteinExistence type="predicted"/>
<dbReference type="EMBL" id="GGEC01078373">
    <property type="protein sequence ID" value="MBX58857.1"/>
    <property type="molecule type" value="Transcribed_RNA"/>
</dbReference>
<protein>
    <submittedName>
        <fullName evidence="1">Uncharacterized protein</fullName>
    </submittedName>
</protein>
<accession>A0A2P2PVT9</accession>